<evidence type="ECO:0000313" key="2">
    <source>
        <dbReference type="EMBL" id="MFC3937795.1"/>
    </source>
</evidence>
<dbReference type="SUPFAM" id="SSF56801">
    <property type="entry name" value="Acetyl-CoA synthetase-like"/>
    <property type="match status" value="1"/>
</dbReference>
<dbReference type="Gene3D" id="3.40.50.980">
    <property type="match status" value="2"/>
</dbReference>
<dbReference type="Gene3D" id="1.10.1200.10">
    <property type="entry name" value="ACP-like"/>
    <property type="match status" value="1"/>
</dbReference>
<dbReference type="InterPro" id="IPR036736">
    <property type="entry name" value="ACP-like_sf"/>
</dbReference>
<gene>
    <name evidence="2" type="ORF">ACFOW3_24505</name>
</gene>
<dbReference type="RefSeq" id="WP_156358537.1">
    <property type="nucleotide sequence ID" value="NZ_JAMXAX010000269.1"/>
</dbReference>
<protein>
    <submittedName>
        <fullName evidence="2">Amino acid adenylation domain-containing protein</fullName>
    </submittedName>
</protein>
<dbReference type="InterPro" id="IPR025110">
    <property type="entry name" value="AMP-bd_C"/>
</dbReference>
<keyword evidence="3" id="KW-1185">Reference proteome</keyword>
<dbReference type="PROSITE" id="PS50075">
    <property type="entry name" value="CARRIER"/>
    <property type="match status" value="1"/>
</dbReference>
<accession>A0ABV8DIH4</accession>
<dbReference type="Pfam" id="PF00501">
    <property type="entry name" value="AMP-binding"/>
    <property type="match status" value="1"/>
</dbReference>
<dbReference type="EMBL" id="JBHSAJ010000120">
    <property type="protein sequence ID" value="MFC3937795.1"/>
    <property type="molecule type" value="Genomic_DNA"/>
</dbReference>
<dbReference type="Gene3D" id="2.30.38.10">
    <property type="entry name" value="Luciferase, Domain 3"/>
    <property type="match status" value="1"/>
</dbReference>
<dbReference type="PANTHER" id="PTHR45527">
    <property type="entry name" value="NONRIBOSOMAL PEPTIDE SYNTHETASE"/>
    <property type="match status" value="1"/>
</dbReference>
<feature type="non-terminal residue" evidence="2">
    <location>
        <position position="565"/>
    </location>
</feature>
<name>A0ABV8DIH4_9BURK</name>
<dbReference type="Proteomes" id="UP001595693">
    <property type="component" value="Unassembled WGS sequence"/>
</dbReference>
<dbReference type="InterPro" id="IPR000873">
    <property type="entry name" value="AMP-dep_synth/lig_dom"/>
</dbReference>
<dbReference type="PROSITE" id="PS00455">
    <property type="entry name" value="AMP_BINDING"/>
    <property type="match status" value="1"/>
</dbReference>
<evidence type="ECO:0000259" key="1">
    <source>
        <dbReference type="PROSITE" id="PS50075"/>
    </source>
</evidence>
<sequence>SEAERQELNRWGVNEQRYVEVEPVHRLIERRARARPAATALVFGEEALSYAELNGRANRLAHRLIALGVKPEAKVGIAVERSIEMVVGLLAILKAGGAYVPLDPEYPAERLAYMMADSGIGLLLTQSHVEAHLPTTDEVRVLEFDALDLSGESAHDPQVAVHGESLAYVIYTSGSTGRPKGAANRHCALYNRLAWMQDAYRLDESDTVLQKTPFSFDVSVWEFFWPLMVGARLAVAGPGDHRDPGRLIDLIRGHQVTTLHFVPSMLQAFLAHEGIEACISVRRIVCSGEALPAEAQNVVFERLPQAALYNLYGPTEAAIDVTHWTCRDDGQSLVPIGQPISGIKTYVLDGRLNLAPQGVAGELYLGGIGLARGYLGRAGLSAERFVADPFDEAAGRLYRTGDLVRWNGEAQLEYLGRLDHQVKIRGLRIELGEVEAQLLAQPEAREAVVVAKDGPGGVRLVGYVSASAGQTIDAASLRERLGEQLPDYMVPSVIVVLESLPLNANGKVDRKALPAPEFANRAQYEPPQGDVEETLAAIWAEVLRVERVGRHDNFFELGGHSLLAV</sequence>
<dbReference type="CDD" id="cd17646">
    <property type="entry name" value="A_NRPS_AB3403-like"/>
    <property type="match status" value="1"/>
</dbReference>
<reference evidence="3" key="1">
    <citation type="journal article" date="2019" name="Int. J. Syst. Evol. Microbiol.">
        <title>The Global Catalogue of Microorganisms (GCM) 10K type strain sequencing project: providing services to taxonomists for standard genome sequencing and annotation.</title>
        <authorList>
            <consortium name="The Broad Institute Genomics Platform"/>
            <consortium name="The Broad Institute Genome Sequencing Center for Infectious Disease"/>
            <person name="Wu L."/>
            <person name="Ma J."/>
        </authorList>
    </citation>
    <scope>NUCLEOTIDE SEQUENCE [LARGE SCALE GENOMIC DNA]</scope>
    <source>
        <strain evidence="3">CCUG 2113</strain>
    </source>
</reference>
<dbReference type="PANTHER" id="PTHR45527:SF1">
    <property type="entry name" value="FATTY ACID SYNTHASE"/>
    <property type="match status" value="1"/>
</dbReference>
<dbReference type="InterPro" id="IPR045851">
    <property type="entry name" value="AMP-bd_C_sf"/>
</dbReference>
<dbReference type="NCBIfam" id="TIGR01733">
    <property type="entry name" value="AA-adenyl-dom"/>
    <property type="match status" value="1"/>
</dbReference>
<evidence type="ECO:0000313" key="3">
    <source>
        <dbReference type="Proteomes" id="UP001595693"/>
    </source>
</evidence>
<feature type="domain" description="Carrier" evidence="1">
    <location>
        <begin position="526"/>
        <end position="565"/>
    </location>
</feature>
<dbReference type="InterPro" id="IPR009081">
    <property type="entry name" value="PP-bd_ACP"/>
</dbReference>
<comment type="caution">
    <text evidence="2">The sequence shown here is derived from an EMBL/GenBank/DDBJ whole genome shotgun (WGS) entry which is preliminary data.</text>
</comment>
<dbReference type="Pfam" id="PF13193">
    <property type="entry name" value="AMP-binding_C"/>
    <property type="match status" value="1"/>
</dbReference>
<dbReference type="Pfam" id="PF00550">
    <property type="entry name" value="PP-binding"/>
    <property type="match status" value="1"/>
</dbReference>
<proteinExistence type="predicted"/>
<organism evidence="2 3">
    <name type="scientific">Acidovorax facilis</name>
    <dbReference type="NCBI Taxonomy" id="12917"/>
    <lineage>
        <taxon>Bacteria</taxon>
        <taxon>Pseudomonadati</taxon>
        <taxon>Pseudomonadota</taxon>
        <taxon>Betaproteobacteria</taxon>
        <taxon>Burkholderiales</taxon>
        <taxon>Comamonadaceae</taxon>
        <taxon>Acidovorax</taxon>
    </lineage>
</organism>
<feature type="non-terminal residue" evidence="2">
    <location>
        <position position="1"/>
    </location>
</feature>
<dbReference type="InterPro" id="IPR020845">
    <property type="entry name" value="AMP-binding_CS"/>
</dbReference>
<dbReference type="InterPro" id="IPR010071">
    <property type="entry name" value="AA_adenyl_dom"/>
</dbReference>
<dbReference type="Gene3D" id="3.30.300.30">
    <property type="match status" value="1"/>
</dbReference>